<dbReference type="AlphaFoldDB" id="A0AAD7URC6"/>
<evidence type="ECO:0000313" key="2">
    <source>
        <dbReference type="Proteomes" id="UP001234581"/>
    </source>
</evidence>
<name>A0AAD7URC6_9FUNG</name>
<accession>A0AAD7URC6</accession>
<keyword evidence="2" id="KW-1185">Reference proteome</keyword>
<evidence type="ECO:0008006" key="3">
    <source>
        <dbReference type="Google" id="ProtNLM"/>
    </source>
</evidence>
<dbReference type="RefSeq" id="XP_058337048.1">
    <property type="nucleotide sequence ID" value="XM_058492185.1"/>
</dbReference>
<comment type="caution">
    <text evidence="1">The sequence shown here is derived from an EMBL/GenBank/DDBJ whole genome shotgun (WGS) entry which is preliminary data.</text>
</comment>
<dbReference type="EMBL" id="JARTCD010000117">
    <property type="protein sequence ID" value="KAJ8652134.1"/>
    <property type="molecule type" value="Genomic_DNA"/>
</dbReference>
<evidence type="ECO:0000313" key="1">
    <source>
        <dbReference type="EMBL" id="KAJ8652134.1"/>
    </source>
</evidence>
<proteinExistence type="predicted"/>
<dbReference type="GeneID" id="83219626"/>
<organism evidence="1 2">
    <name type="scientific">Lichtheimia ornata</name>
    <dbReference type="NCBI Taxonomy" id="688661"/>
    <lineage>
        <taxon>Eukaryota</taxon>
        <taxon>Fungi</taxon>
        <taxon>Fungi incertae sedis</taxon>
        <taxon>Mucoromycota</taxon>
        <taxon>Mucoromycotina</taxon>
        <taxon>Mucoromycetes</taxon>
        <taxon>Mucorales</taxon>
        <taxon>Lichtheimiaceae</taxon>
        <taxon>Lichtheimia</taxon>
    </lineage>
</organism>
<reference evidence="1 2" key="1">
    <citation type="submission" date="2023-03" db="EMBL/GenBank/DDBJ databases">
        <title>Genome sequence of Lichtheimia ornata CBS 291.66.</title>
        <authorList>
            <person name="Mohabir J.T."/>
            <person name="Shea T.P."/>
            <person name="Kurbessoian T."/>
            <person name="Berby B."/>
            <person name="Fontaine J."/>
            <person name="Livny J."/>
            <person name="Gnirke A."/>
            <person name="Stajich J.E."/>
            <person name="Cuomo C.A."/>
        </authorList>
    </citation>
    <scope>NUCLEOTIDE SEQUENCE [LARGE SCALE GENOMIC DNA]</scope>
    <source>
        <strain evidence="1">CBS 291.66</strain>
    </source>
</reference>
<sequence>MSIQIQICRTCGRSGHSRSSSSACPANPRAQAARRANQANGQALTFHHVNEAVGVTVQHGGMHTFVNETPDQALTFQYVNEAVGVTFQHADATTTNNPQPRCNSCGELGHLRRNSHRCRLNAANRNHGSAITNNNEQQIPNAVAYDARILPSNFRPTADARQGISANGRHSFGEMSHSCPHCGAKTWIAERTSDSSIVNPSYSFCCNKGKVTLTLPSPPPAPLLDLLTGQDAVSRTFRTSIRAYNMAFAFTSVHAQVHSMTANNMRSALTQTISVNDV</sequence>
<dbReference type="Proteomes" id="UP001234581">
    <property type="component" value="Unassembled WGS sequence"/>
</dbReference>
<gene>
    <name evidence="1" type="ORF">O0I10_012240</name>
</gene>
<protein>
    <recommendedName>
        <fullName evidence="3">CCHC-type domain-containing protein</fullName>
    </recommendedName>
</protein>